<comment type="caution">
    <text evidence="8">The sequence shown here is derived from an EMBL/GenBank/DDBJ whole genome shotgun (WGS) entry which is preliminary data.</text>
</comment>
<evidence type="ECO:0000256" key="7">
    <source>
        <dbReference type="SAM" id="SignalP"/>
    </source>
</evidence>
<feature type="region of interest" description="Disordered" evidence="5">
    <location>
        <begin position="146"/>
        <end position="187"/>
    </location>
</feature>
<evidence type="ECO:0000256" key="2">
    <source>
        <dbReference type="ARBA" id="ARBA00022692"/>
    </source>
</evidence>
<feature type="compositionally biased region" description="Polar residues" evidence="5">
    <location>
        <begin position="423"/>
        <end position="438"/>
    </location>
</feature>
<feature type="compositionally biased region" description="Low complexity" evidence="5">
    <location>
        <begin position="357"/>
        <end position="367"/>
    </location>
</feature>
<name>A0A9P6J0U5_9FUNG</name>
<dbReference type="PANTHER" id="PTHR15549:SF26">
    <property type="entry name" value="AXIAL BUDDING PATTERN PROTEIN 2-RELATED"/>
    <property type="match status" value="1"/>
</dbReference>
<evidence type="ECO:0000313" key="8">
    <source>
        <dbReference type="EMBL" id="KAF9956435.1"/>
    </source>
</evidence>
<feature type="signal peptide" evidence="7">
    <location>
        <begin position="1"/>
        <end position="26"/>
    </location>
</feature>
<comment type="subcellular location">
    <subcellularLocation>
        <location evidence="1">Membrane</location>
        <topology evidence="1">Single-pass membrane protein</topology>
    </subcellularLocation>
</comment>
<keyword evidence="3 6" id="KW-1133">Transmembrane helix</keyword>
<keyword evidence="9" id="KW-1185">Reference proteome</keyword>
<feature type="region of interest" description="Disordered" evidence="5">
    <location>
        <begin position="236"/>
        <end position="285"/>
    </location>
</feature>
<feature type="transmembrane region" description="Helical" evidence="6">
    <location>
        <begin position="192"/>
        <end position="215"/>
    </location>
</feature>
<organism evidence="8 9">
    <name type="scientific">Modicella reniformis</name>
    <dbReference type="NCBI Taxonomy" id="1440133"/>
    <lineage>
        <taxon>Eukaryota</taxon>
        <taxon>Fungi</taxon>
        <taxon>Fungi incertae sedis</taxon>
        <taxon>Mucoromycota</taxon>
        <taxon>Mortierellomycotina</taxon>
        <taxon>Mortierellomycetes</taxon>
        <taxon>Mortierellales</taxon>
        <taxon>Mortierellaceae</taxon>
        <taxon>Modicella</taxon>
    </lineage>
</organism>
<keyword evidence="7" id="KW-0732">Signal</keyword>
<dbReference type="GO" id="GO:0071944">
    <property type="term" value="C:cell periphery"/>
    <property type="evidence" value="ECO:0007669"/>
    <property type="project" value="UniProtKB-ARBA"/>
</dbReference>
<accession>A0A9P6J0U5</accession>
<feature type="compositionally biased region" description="Polar residues" evidence="5">
    <location>
        <begin position="391"/>
        <end position="410"/>
    </location>
</feature>
<feature type="compositionally biased region" description="Low complexity" evidence="5">
    <location>
        <begin position="377"/>
        <end position="390"/>
    </location>
</feature>
<feature type="compositionally biased region" description="Basic and acidic residues" evidence="5">
    <location>
        <begin position="175"/>
        <end position="185"/>
    </location>
</feature>
<dbReference type="Proteomes" id="UP000749646">
    <property type="component" value="Unassembled WGS sequence"/>
</dbReference>
<evidence type="ECO:0000256" key="1">
    <source>
        <dbReference type="ARBA" id="ARBA00004167"/>
    </source>
</evidence>
<dbReference type="OrthoDB" id="2445818at2759"/>
<evidence type="ECO:0000256" key="4">
    <source>
        <dbReference type="ARBA" id="ARBA00023136"/>
    </source>
</evidence>
<dbReference type="PANTHER" id="PTHR15549">
    <property type="entry name" value="PAIRED IMMUNOGLOBULIN-LIKE TYPE 2 RECEPTOR"/>
    <property type="match status" value="1"/>
</dbReference>
<dbReference type="EMBL" id="JAAAHW010006686">
    <property type="protein sequence ID" value="KAF9956435.1"/>
    <property type="molecule type" value="Genomic_DNA"/>
</dbReference>
<keyword evidence="2 6" id="KW-0812">Transmembrane</keyword>
<feature type="compositionally biased region" description="Polar residues" evidence="5">
    <location>
        <begin position="329"/>
        <end position="356"/>
    </location>
</feature>
<gene>
    <name evidence="8" type="ORF">BGZ65_002724</name>
</gene>
<evidence type="ECO:0000256" key="5">
    <source>
        <dbReference type="SAM" id="MobiDB-lite"/>
    </source>
</evidence>
<feature type="chain" id="PRO_5040272373" evidence="7">
    <location>
        <begin position="27"/>
        <end position="438"/>
    </location>
</feature>
<evidence type="ECO:0000256" key="3">
    <source>
        <dbReference type="ARBA" id="ARBA00022989"/>
    </source>
</evidence>
<protein>
    <submittedName>
        <fullName evidence="8">Uncharacterized protein</fullName>
    </submittedName>
</protein>
<proteinExistence type="predicted"/>
<dbReference type="GO" id="GO:0016020">
    <property type="term" value="C:membrane"/>
    <property type="evidence" value="ECO:0007669"/>
    <property type="project" value="UniProtKB-SubCell"/>
</dbReference>
<keyword evidence="4 6" id="KW-0472">Membrane</keyword>
<dbReference type="InterPro" id="IPR051694">
    <property type="entry name" value="Immunoregulatory_rcpt-like"/>
</dbReference>
<feature type="compositionally biased region" description="Low complexity" evidence="5">
    <location>
        <begin position="148"/>
        <end position="174"/>
    </location>
</feature>
<evidence type="ECO:0000256" key="6">
    <source>
        <dbReference type="SAM" id="Phobius"/>
    </source>
</evidence>
<feature type="region of interest" description="Disordered" evidence="5">
    <location>
        <begin position="329"/>
        <end position="438"/>
    </location>
</feature>
<dbReference type="AlphaFoldDB" id="A0A9P6J0U5"/>
<reference evidence="8" key="1">
    <citation type="journal article" date="2020" name="Fungal Divers.">
        <title>Resolving the Mortierellaceae phylogeny through synthesis of multi-gene phylogenetics and phylogenomics.</title>
        <authorList>
            <person name="Vandepol N."/>
            <person name="Liber J."/>
            <person name="Desiro A."/>
            <person name="Na H."/>
            <person name="Kennedy M."/>
            <person name="Barry K."/>
            <person name="Grigoriev I.V."/>
            <person name="Miller A.N."/>
            <person name="O'Donnell K."/>
            <person name="Stajich J.E."/>
            <person name="Bonito G."/>
        </authorList>
    </citation>
    <scope>NUCLEOTIDE SEQUENCE</scope>
    <source>
        <strain evidence="8">MES-2147</strain>
    </source>
</reference>
<feature type="compositionally biased region" description="Low complexity" evidence="5">
    <location>
        <begin position="259"/>
        <end position="270"/>
    </location>
</feature>
<sequence length="438" mass="46673">MLPRSCITKVYLIVGCLLAGLPFALAAIQCKQPSTGIFKAGDPVTLDWTSDGRTPTVADIISMSGALYCDSGVKITDITITDWRNPFPWTVPSVGNATIPGGTVGMICPGNAFHVQYSGRYEGIFTDPNFGPVPCPSITILPNPGVVPTTTTSLTPTTTTTTRTTKTSSTASPTETDKSEEKSEETNSSSSIIVIVGIVAGLVLFLVLFGTWWSLRKKKLERMENAIMPWSTQSNNQFSKVSSMDDGNRNTGSNFGSQPAAPVAPVAPAATHGRRQDDGYNYGRHGAAGGGGGGYGYGGNHQGYDGYNTNNNQDDYYNPHYAQKIHHGTGQSYANNHTSTSPPYYNSNTPYQDPNDSFQQKGQQQPGYFPPPPPGSSHPKSVSASPSSNSLALTNHSTSKLTTSPSSRRAPQTFVLPEKGSPSDDNTQQIPMKDLAST</sequence>
<evidence type="ECO:0000313" key="9">
    <source>
        <dbReference type="Proteomes" id="UP000749646"/>
    </source>
</evidence>